<gene>
    <name evidence="2" type="ORF">SIOphi_00705</name>
</gene>
<accession>R4JKA5</accession>
<protein>
    <recommendedName>
        <fullName evidence="1">YopX protein domain-containing protein</fullName>
    </recommendedName>
</protein>
<dbReference type="OrthoDB" id="26889at10239"/>
<evidence type="ECO:0000313" key="3">
    <source>
        <dbReference type="Proteomes" id="UP000258501"/>
    </source>
</evidence>
<name>R4JKA5_9CAUD</name>
<dbReference type="EMBL" id="KC699836">
    <property type="protein sequence ID" value="AGK86949.1"/>
    <property type="molecule type" value="Genomic_DNA"/>
</dbReference>
<reference evidence="2 3" key="1">
    <citation type="submission" date="2013-02" db="EMBL/GenBank/DDBJ databases">
        <authorList>
            <person name="Lukaszewicz M."/>
            <person name="Biegalska A."/>
            <person name="Krasowska A."/>
        </authorList>
    </citation>
    <scope>NUCLEOTIDE SEQUENCE [LARGE SCALE GENOMIC DNA]</scope>
</reference>
<dbReference type="Pfam" id="PF09643">
    <property type="entry name" value="YopX"/>
    <property type="match status" value="1"/>
</dbReference>
<dbReference type="SUPFAM" id="SSF159006">
    <property type="entry name" value="YopX-like"/>
    <property type="match status" value="1"/>
</dbReference>
<evidence type="ECO:0000259" key="1">
    <source>
        <dbReference type="Pfam" id="PF09643"/>
    </source>
</evidence>
<dbReference type="Gene3D" id="2.10.70.50">
    <property type="match status" value="1"/>
</dbReference>
<organism evidence="2 3">
    <name type="scientific">Bacillus phage SIOphi</name>
    <dbReference type="NCBI Taxonomy" id="1285382"/>
    <lineage>
        <taxon>Viruses</taxon>
        <taxon>Duplodnaviria</taxon>
        <taxon>Heunggongvirae</taxon>
        <taxon>Uroviricota</taxon>
        <taxon>Caudoviricetes</taxon>
        <taxon>Herelleviridae</taxon>
        <taxon>Bastillevirinae</taxon>
        <taxon>Siophivirus</taxon>
        <taxon>Siophivirus SIOphi</taxon>
    </lineage>
</organism>
<dbReference type="Gene3D" id="2.30.30.290">
    <property type="entry name" value="YopX-like domains"/>
    <property type="match status" value="1"/>
</dbReference>
<sequence length="132" mass="15049">MTHLHYRVWDGERMHYWDDEGVSLTIESDGSWFLWHAFGVGWVVYSDDKDAVLMWGTGVKDDEEKMIYPGDVVEYETRNLVQAFGGDGPEYLLERRIICSFGGKHNVPCGFLGNLKVIGNEYENPGLLEAAE</sequence>
<keyword evidence="3" id="KW-1185">Reference proteome</keyword>
<feature type="domain" description="YopX protein" evidence="1">
    <location>
        <begin position="6"/>
        <end position="129"/>
    </location>
</feature>
<proteinExistence type="predicted"/>
<dbReference type="Proteomes" id="UP000258501">
    <property type="component" value="Segment"/>
</dbReference>
<dbReference type="InterPro" id="IPR023385">
    <property type="entry name" value="YopX-like_C"/>
</dbReference>
<dbReference type="InterPro" id="IPR019096">
    <property type="entry name" value="YopX_protein"/>
</dbReference>
<evidence type="ECO:0000313" key="2">
    <source>
        <dbReference type="EMBL" id="AGK86949.1"/>
    </source>
</evidence>